<keyword evidence="2" id="KW-1185">Reference proteome</keyword>
<dbReference type="GO" id="GO:0005739">
    <property type="term" value="C:mitochondrion"/>
    <property type="evidence" value="ECO:0007669"/>
    <property type="project" value="InterPro"/>
</dbReference>
<dbReference type="AlphaFoldDB" id="A0A4V3SBF8"/>
<evidence type="ECO:0008006" key="3">
    <source>
        <dbReference type="Google" id="ProtNLM"/>
    </source>
</evidence>
<dbReference type="InterPro" id="IPR032053">
    <property type="entry name" value="Ribosomal_mS34"/>
</dbReference>
<dbReference type="GO" id="GO:0003735">
    <property type="term" value="F:structural constituent of ribosome"/>
    <property type="evidence" value="ECO:0007669"/>
    <property type="project" value="InterPro"/>
</dbReference>
<dbReference type="Proteomes" id="UP000310200">
    <property type="component" value="Unassembled WGS sequence"/>
</dbReference>
<dbReference type="Pfam" id="PF16053">
    <property type="entry name" value="MRP-S34"/>
    <property type="match status" value="1"/>
</dbReference>
<dbReference type="PANTHER" id="PTHR28589:SF1">
    <property type="entry name" value="SMALL RIBOSOMAL SUBUNIT PROTEIN MS34"/>
    <property type="match status" value="1"/>
</dbReference>
<accession>A0A4V3SBF8</accession>
<protein>
    <recommendedName>
        <fullName evidence="3">28S ribosomal protein S34, mitochondrial</fullName>
    </recommendedName>
</protein>
<evidence type="ECO:0000313" key="1">
    <source>
        <dbReference type="EMBL" id="TGZ52754.1"/>
    </source>
</evidence>
<dbReference type="PANTHER" id="PTHR28589">
    <property type="entry name" value="28S RIBOSOMAL PROTEIN S34, MITOCHONDRIAL"/>
    <property type="match status" value="1"/>
</dbReference>
<organism evidence="1 2">
    <name type="scientific">Temnothorax longispinosus</name>
    <dbReference type="NCBI Taxonomy" id="300112"/>
    <lineage>
        <taxon>Eukaryota</taxon>
        <taxon>Metazoa</taxon>
        <taxon>Ecdysozoa</taxon>
        <taxon>Arthropoda</taxon>
        <taxon>Hexapoda</taxon>
        <taxon>Insecta</taxon>
        <taxon>Pterygota</taxon>
        <taxon>Neoptera</taxon>
        <taxon>Endopterygota</taxon>
        <taxon>Hymenoptera</taxon>
        <taxon>Apocrita</taxon>
        <taxon>Aculeata</taxon>
        <taxon>Formicoidea</taxon>
        <taxon>Formicidae</taxon>
        <taxon>Myrmicinae</taxon>
        <taxon>Temnothorax</taxon>
    </lineage>
</organism>
<sequence length="202" mass="23262">MPIKLIGRTTDFKGKPLWEILGNLKNFGVGRLVIRNRFQRYPEPCYMKILKVAGMPMPEEPYVSTGDDTDRKVMVLVERVFRGQKNPKPVQLDSATYKADYMLIPKDKEHLYLDNTKVPEMRILPKMTDLPPLFSQLVIRQMKAKGVVAPAEPKLNLRYNFYGRSVKNYRLVEEGETPTVELNFRVDESSVLFPKPEKTAAS</sequence>
<dbReference type="EMBL" id="QBLH01001194">
    <property type="protein sequence ID" value="TGZ52754.1"/>
    <property type="molecule type" value="Genomic_DNA"/>
</dbReference>
<gene>
    <name evidence="1" type="ORF">DBV15_02554</name>
</gene>
<comment type="caution">
    <text evidence="1">The sequence shown here is derived from an EMBL/GenBank/DDBJ whole genome shotgun (WGS) entry which is preliminary data.</text>
</comment>
<name>A0A4V3SBF8_9HYME</name>
<dbReference type="STRING" id="300112.A0A4V3SBF8"/>
<proteinExistence type="predicted"/>
<reference evidence="1 2" key="1">
    <citation type="journal article" date="2019" name="Philos. Trans. R. Soc. Lond., B, Biol. Sci.">
        <title>Ant behaviour and brain gene expression of defending hosts depend on the ecological success of the intruding social parasite.</title>
        <authorList>
            <person name="Kaur R."/>
            <person name="Stoldt M."/>
            <person name="Jongepier E."/>
            <person name="Feldmeyer B."/>
            <person name="Menzel F."/>
            <person name="Bornberg-Bauer E."/>
            <person name="Foitzik S."/>
        </authorList>
    </citation>
    <scope>NUCLEOTIDE SEQUENCE [LARGE SCALE GENOMIC DNA]</scope>
    <source>
        <tissue evidence="1">Whole body</tissue>
    </source>
</reference>
<evidence type="ECO:0000313" key="2">
    <source>
        <dbReference type="Proteomes" id="UP000310200"/>
    </source>
</evidence>